<keyword evidence="1" id="KW-0862">Zinc</keyword>
<accession>A0A6L2LF68</accession>
<protein>
    <recommendedName>
        <fullName evidence="4">CCHC-type domain-containing protein</fullName>
    </recommendedName>
</protein>
<dbReference type="PROSITE" id="PS50158">
    <property type="entry name" value="ZF_CCHC"/>
    <property type="match status" value="1"/>
</dbReference>
<proteinExistence type="predicted"/>
<feature type="domain" description="CCHC-type" evidence="4">
    <location>
        <begin position="604"/>
        <end position="617"/>
    </location>
</feature>
<evidence type="ECO:0000256" key="3">
    <source>
        <dbReference type="SAM" id="MobiDB-lite"/>
    </source>
</evidence>
<name>A0A6L2LF68_TANCI</name>
<reference evidence="5" key="1">
    <citation type="journal article" date="2019" name="Sci. Rep.">
        <title>Draft genome of Tanacetum cinerariifolium, the natural source of mosquito coil.</title>
        <authorList>
            <person name="Yamashiro T."/>
            <person name="Shiraishi A."/>
            <person name="Satake H."/>
            <person name="Nakayama K."/>
        </authorList>
    </citation>
    <scope>NUCLEOTIDE SEQUENCE</scope>
</reference>
<dbReference type="GO" id="GO:0008270">
    <property type="term" value="F:zinc ion binding"/>
    <property type="evidence" value="ECO:0007669"/>
    <property type="project" value="UniProtKB-KW"/>
</dbReference>
<dbReference type="GO" id="GO:0003676">
    <property type="term" value="F:nucleic acid binding"/>
    <property type="evidence" value="ECO:0007669"/>
    <property type="project" value="InterPro"/>
</dbReference>
<evidence type="ECO:0000313" key="5">
    <source>
        <dbReference type="EMBL" id="GEU59769.1"/>
    </source>
</evidence>
<organism evidence="5">
    <name type="scientific">Tanacetum cinerariifolium</name>
    <name type="common">Dalmatian daisy</name>
    <name type="synonym">Chrysanthemum cinerariifolium</name>
    <dbReference type="NCBI Taxonomy" id="118510"/>
    <lineage>
        <taxon>Eukaryota</taxon>
        <taxon>Viridiplantae</taxon>
        <taxon>Streptophyta</taxon>
        <taxon>Embryophyta</taxon>
        <taxon>Tracheophyta</taxon>
        <taxon>Spermatophyta</taxon>
        <taxon>Magnoliopsida</taxon>
        <taxon>eudicotyledons</taxon>
        <taxon>Gunneridae</taxon>
        <taxon>Pentapetalae</taxon>
        <taxon>asterids</taxon>
        <taxon>campanulids</taxon>
        <taxon>Asterales</taxon>
        <taxon>Asteraceae</taxon>
        <taxon>Asteroideae</taxon>
        <taxon>Anthemideae</taxon>
        <taxon>Anthemidinae</taxon>
        <taxon>Tanacetum</taxon>
    </lineage>
</organism>
<dbReference type="InterPro" id="IPR036875">
    <property type="entry name" value="Znf_CCHC_sf"/>
</dbReference>
<evidence type="ECO:0000256" key="1">
    <source>
        <dbReference type="PROSITE-ProRule" id="PRU00047"/>
    </source>
</evidence>
<dbReference type="SMART" id="SM00343">
    <property type="entry name" value="ZnF_C2HC"/>
    <property type="match status" value="2"/>
</dbReference>
<dbReference type="SUPFAM" id="SSF57756">
    <property type="entry name" value="Retrovirus zinc finger-like domains"/>
    <property type="match status" value="2"/>
</dbReference>
<feature type="region of interest" description="Disordered" evidence="3">
    <location>
        <begin position="503"/>
        <end position="528"/>
    </location>
</feature>
<evidence type="ECO:0000256" key="2">
    <source>
        <dbReference type="SAM" id="Coils"/>
    </source>
</evidence>
<feature type="coiled-coil region" evidence="2">
    <location>
        <begin position="452"/>
        <end position="486"/>
    </location>
</feature>
<feature type="compositionally biased region" description="Polar residues" evidence="3">
    <location>
        <begin position="503"/>
        <end position="516"/>
    </location>
</feature>
<gene>
    <name evidence="5" type="ORF">Tci_031747</name>
</gene>
<dbReference type="InterPro" id="IPR001878">
    <property type="entry name" value="Znf_CCHC"/>
</dbReference>
<dbReference type="EMBL" id="BKCJ010004226">
    <property type="protein sequence ID" value="GEU59769.1"/>
    <property type="molecule type" value="Genomic_DNA"/>
</dbReference>
<dbReference type="AlphaFoldDB" id="A0A6L2LF68"/>
<dbReference type="Pfam" id="PF00098">
    <property type="entry name" value="zf-CCHC"/>
    <property type="match status" value="1"/>
</dbReference>
<feature type="region of interest" description="Disordered" evidence="3">
    <location>
        <begin position="86"/>
        <end position="109"/>
    </location>
</feature>
<keyword evidence="2" id="KW-0175">Coiled coil</keyword>
<feature type="compositionally biased region" description="Polar residues" evidence="3">
    <location>
        <begin position="650"/>
        <end position="660"/>
    </location>
</feature>
<feature type="compositionally biased region" description="Polar residues" evidence="3">
    <location>
        <begin position="704"/>
        <end position="723"/>
    </location>
</feature>
<keyword evidence="1" id="KW-0863">Zinc-finger</keyword>
<feature type="region of interest" description="Disordered" evidence="3">
    <location>
        <begin position="682"/>
        <end position="737"/>
    </location>
</feature>
<keyword evidence="1" id="KW-0479">Metal-binding</keyword>
<sequence length="815" mass="92342">MGMERCHFVSQICRKRILNFVGNKILKAFPLPVMSSYCQKTFPLLVKKGKFEQWKFRIQYYLKNEHYALWEVIKFGDSYEAPKDVVDTGSASEGSAKKKERTVAVTTEDMQKRRNDVKARTTLLLAFPDEHQLRFSKYKTAQELWAAILKTFGRNEATKKTKKNQLKQQYSNFKAEEWLMYTIMWRNRSDLDTMSLDDIYNHLKVYEPEVQKKSESNSQNMAFISLAKNSSGNREVNTASIPTASTQVSPASANIDEYDIEEMDIKWNMALLSMRADRYLKKTGKKISIQGTDVAGFDKSKVECFNCHKMGHFAREYRPPRSQDRGRRENFKQGSKVEESALKALMTIDGVGWDWNYMANEEEDHALVADQEAPTEFAFMAKSSSDTEVFDYSLCSKAFKKNTYSLNTKITDLTEKLSDSKTMLYHYKLGLSQVKARLVDFKNQEIKLCEKIRGLEFKVESKTNRIESLTNELEMLKKEKEGLDSKLTCFQSTSKDLDTLLGSQRPSHSIETNDLQNNSSSVSENVESTSSILSKPEIKFVKAADSPTVIKINKDETVRKPSVKYAEMYRKTSKGSNARGNQKNWNNLKSQQLGKNFLMKNKACFNCGDFNHLAYDCGKWLEMGKSRPKNNTHKSIPPRTVFHKSDRSPTRITRPNINAAQPNRTSTTLAAATMPRTTIHRLSPHHTTTDTTNPTPAAIHHRSSISTATASKPRSHTTTSPPWQRSLPLHHHDHPTVHATTSATSAAFPAVAGCGWQISHHRRGGAYTTFDLEFTFPCMGLSAAKPPSWWRSDDGTATTAAPCGVGLVVMIPPNC</sequence>
<feature type="compositionally biased region" description="Low complexity" evidence="3">
    <location>
        <begin position="517"/>
        <end position="528"/>
    </location>
</feature>
<feature type="region of interest" description="Disordered" evidence="3">
    <location>
        <begin position="628"/>
        <end position="660"/>
    </location>
</feature>
<comment type="caution">
    <text evidence="5">The sequence shown here is derived from an EMBL/GenBank/DDBJ whole genome shotgun (WGS) entry which is preliminary data.</text>
</comment>
<evidence type="ECO:0000259" key="4">
    <source>
        <dbReference type="PROSITE" id="PS50158"/>
    </source>
</evidence>
<feature type="compositionally biased region" description="Low complexity" evidence="3">
    <location>
        <begin position="685"/>
        <end position="696"/>
    </location>
</feature>